<dbReference type="SUPFAM" id="SSF52540">
    <property type="entry name" value="P-loop containing nucleoside triphosphate hydrolases"/>
    <property type="match status" value="1"/>
</dbReference>
<keyword evidence="7" id="KW-1185">Reference proteome</keyword>
<accession>A0A7U7G8B6</accession>
<dbReference type="OrthoDB" id="69057at2"/>
<evidence type="ECO:0000256" key="2">
    <source>
        <dbReference type="ARBA" id="ARBA00022801"/>
    </source>
</evidence>
<evidence type="ECO:0000313" key="6">
    <source>
        <dbReference type="EMBL" id="CDH43786.1"/>
    </source>
</evidence>
<proteinExistence type="predicted"/>
<keyword evidence="1" id="KW-0547">Nucleotide-binding</keyword>
<sequence>MGCTPNAAQKRDVIHVDDPLYLPAGPGSGKTRVLLWRTVNLIIVHGVRLDEIFLSTFTEKAALSIPCLGFSNARIGGHSARSMMFLEMRSLVNEMPLSVKKDDFARVIVEENALEKPTLSSRKKSLRHLTELYGLDPSKALFRVLWTLGHDDLEALPQLCLVSAYARDPQLRHSFELIRTLRLGETLERSAMERHLENGFPDRFSPAMKKSMAQNVNTSWTVGEHLTGKAKKVRRFPDPRPLSAAYALFVGYLTGLRGERLLNSIFADLVAANRPSLQAALSLAAARGLLSLKQAADIVEFDFSSLLTPEEQAYLHESD</sequence>
<evidence type="ECO:0000256" key="4">
    <source>
        <dbReference type="ARBA" id="ARBA00022840"/>
    </source>
</evidence>
<keyword evidence="3" id="KW-0347">Helicase</keyword>
<evidence type="ECO:0000256" key="3">
    <source>
        <dbReference type="ARBA" id="ARBA00022806"/>
    </source>
</evidence>
<dbReference type="RefSeq" id="WP_081756111.1">
    <property type="nucleotide sequence ID" value="NZ_CBTK010000038.1"/>
</dbReference>
<keyword evidence="4" id="KW-0067">ATP-binding</keyword>
<dbReference type="EMBL" id="CBTK010000038">
    <property type="protein sequence ID" value="CDH43786.1"/>
    <property type="molecule type" value="Genomic_DNA"/>
</dbReference>
<evidence type="ECO:0000313" key="7">
    <source>
        <dbReference type="Proteomes" id="UP000019184"/>
    </source>
</evidence>
<comment type="caution">
    <text evidence="6">The sequence shown here is derived from an EMBL/GenBank/DDBJ whole genome shotgun (WGS) entry which is preliminary data.</text>
</comment>
<organism evidence="6 7">
    <name type="scientific">Candidatus Contendobacter odensis Run_B_J11</name>
    <dbReference type="NCBI Taxonomy" id="1400861"/>
    <lineage>
        <taxon>Bacteria</taxon>
        <taxon>Pseudomonadati</taxon>
        <taxon>Pseudomonadota</taxon>
        <taxon>Gammaproteobacteria</taxon>
        <taxon>Candidatus Competibacteraceae</taxon>
        <taxon>Candidatus Contendibacter</taxon>
    </lineage>
</organism>
<dbReference type="GO" id="GO:0004386">
    <property type="term" value="F:helicase activity"/>
    <property type="evidence" value="ECO:0007669"/>
    <property type="project" value="UniProtKB-KW"/>
</dbReference>
<dbReference type="Pfam" id="PF00580">
    <property type="entry name" value="UvrD-helicase"/>
    <property type="match status" value="1"/>
</dbReference>
<gene>
    <name evidence="6" type="ORF">BN874_1320004</name>
</gene>
<evidence type="ECO:0000259" key="5">
    <source>
        <dbReference type="Pfam" id="PF00580"/>
    </source>
</evidence>
<dbReference type="Gene3D" id="3.40.50.300">
    <property type="entry name" value="P-loop containing nucleotide triphosphate hydrolases"/>
    <property type="match status" value="1"/>
</dbReference>
<reference evidence="6 7" key="1">
    <citation type="journal article" date="2014" name="ISME J.">
        <title>Candidatus Competibacter-lineage genomes retrieved from metagenomes reveal functional metabolic diversity.</title>
        <authorList>
            <person name="McIlroy S.J."/>
            <person name="Albertsen M."/>
            <person name="Andresen E.K."/>
            <person name="Saunders A.M."/>
            <person name="Kristiansen R."/>
            <person name="Stokholm-Bjerregaard M."/>
            <person name="Nielsen K.L."/>
            <person name="Nielsen P.H."/>
        </authorList>
    </citation>
    <scope>NUCLEOTIDE SEQUENCE [LARGE SCALE GENOMIC DNA]</scope>
    <source>
        <strain evidence="6 7">Run_B_J11</strain>
    </source>
</reference>
<feature type="domain" description="UvrD-like helicase ATP-binding" evidence="5">
    <location>
        <begin position="6"/>
        <end position="63"/>
    </location>
</feature>
<dbReference type="InterPro" id="IPR027417">
    <property type="entry name" value="P-loop_NTPase"/>
</dbReference>
<dbReference type="Proteomes" id="UP000019184">
    <property type="component" value="Unassembled WGS sequence"/>
</dbReference>
<name>A0A7U7G8B6_9GAMM</name>
<protein>
    <recommendedName>
        <fullName evidence="5">UvrD-like helicase ATP-binding domain-containing protein</fullName>
    </recommendedName>
</protein>
<dbReference type="GO" id="GO:0016787">
    <property type="term" value="F:hydrolase activity"/>
    <property type="evidence" value="ECO:0007669"/>
    <property type="project" value="UniProtKB-KW"/>
</dbReference>
<dbReference type="InterPro" id="IPR014016">
    <property type="entry name" value="UvrD-like_ATP-bd"/>
</dbReference>
<evidence type="ECO:0000256" key="1">
    <source>
        <dbReference type="ARBA" id="ARBA00022741"/>
    </source>
</evidence>
<dbReference type="GO" id="GO:0005524">
    <property type="term" value="F:ATP binding"/>
    <property type="evidence" value="ECO:0007669"/>
    <property type="project" value="UniProtKB-KW"/>
</dbReference>
<keyword evidence="2" id="KW-0378">Hydrolase</keyword>
<dbReference type="AlphaFoldDB" id="A0A7U7G8B6"/>